<name>A0A2H6BVX1_MICAE</name>
<accession>A0A2H6BVX1</accession>
<dbReference type="SMART" id="SM00966">
    <property type="entry name" value="SpoVT_AbrB"/>
    <property type="match status" value="1"/>
</dbReference>
<reference evidence="2" key="1">
    <citation type="submission" date="2017-12" db="EMBL/GenBank/DDBJ databases">
        <title>Improved Draft Genome Sequence of Microcystis aeruginosa NIES-298, a Microcystin-Producing Cyanobacterium from Lake Kasumigaura, Japan.</title>
        <authorList>
            <person name="Yamaguchi H."/>
            <person name="Suzuki S."/>
            <person name="Kawachi M."/>
        </authorList>
    </citation>
    <scope>NUCLEOTIDE SEQUENCE [LARGE SCALE GENOMIC DNA]</scope>
    <source>
        <strain evidence="2">NIES-298</strain>
    </source>
</reference>
<organism evidence="1 2">
    <name type="scientific">Microcystis aeruginosa NIES-298</name>
    <dbReference type="NCBI Taxonomy" id="449468"/>
    <lineage>
        <taxon>Bacteria</taxon>
        <taxon>Bacillati</taxon>
        <taxon>Cyanobacteriota</taxon>
        <taxon>Cyanophyceae</taxon>
        <taxon>Oscillatoriophycideae</taxon>
        <taxon>Chroococcales</taxon>
        <taxon>Microcystaceae</taxon>
        <taxon>Microcystis</taxon>
    </lineage>
</organism>
<dbReference type="Proteomes" id="UP000236321">
    <property type="component" value="Unassembled WGS sequence"/>
</dbReference>
<dbReference type="InterPro" id="IPR007159">
    <property type="entry name" value="SpoVT-AbrB_dom"/>
</dbReference>
<protein>
    <submittedName>
        <fullName evidence="1">Transcriptional regulator/antitoxin, MazE</fullName>
    </submittedName>
</protein>
<dbReference type="RefSeq" id="WP_002751127.1">
    <property type="nucleotide sequence ID" value="NZ_BEIU01000013.1"/>
</dbReference>
<sequence>MYTLKISRVGNSLAITLPQEALEKLKVQEGDSVFVTETPTGIIITAGNPDFEKAMEAYRKVSTKYRNALHELGK</sequence>
<evidence type="ECO:0000313" key="1">
    <source>
        <dbReference type="EMBL" id="GBD54343.1"/>
    </source>
</evidence>
<gene>
    <name evidence="1" type="ORF">BGM30_34360</name>
</gene>
<dbReference type="InterPro" id="IPR013432">
    <property type="entry name" value="Doc_partner"/>
</dbReference>
<dbReference type="Pfam" id="PF04014">
    <property type="entry name" value="MazE_antitoxin"/>
    <property type="match status" value="1"/>
</dbReference>
<dbReference type="NCBIfam" id="TIGR02609">
    <property type="entry name" value="doc_partner"/>
    <property type="match status" value="1"/>
</dbReference>
<dbReference type="EMBL" id="BEYQ01000011">
    <property type="protein sequence ID" value="GBD54343.1"/>
    <property type="molecule type" value="Genomic_DNA"/>
</dbReference>
<proteinExistence type="predicted"/>
<dbReference type="Gene3D" id="2.10.260.10">
    <property type="match status" value="1"/>
</dbReference>
<dbReference type="AlphaFoldDB" id="A0A2H6BVX1"/>
<dbReference type="SUPFAM" id="SSF89447">
    <property type="entry name" value="AbrB/MazE/MraZ-like"/>
    <property type="match status" value="1"/>
</dbReference>
<evidence type="ECO:0000313" key="2">
    <source>
        <dbReference type="Proteomes" id="UP000236321"/>
    </source>
</evidence>
<comment type="caution">
    <text evidence="1">The sequence shown here is derived from an EMBL/GenBank/DDBJ whole genome shotgun (WGS) entry which is preliminary data.</text>
</comment>
<dbReference type="GO" id="GO:0003677">
    <property type="term" value="F:DNA binding"/>
    <property type="evidence" value="ECO:0007669"/>
    <property type="project" value="InterPro"/>
</dbReference>
<dbReference type="InterPro" id="IPR037914">
    <property type="entry name" value="SpoVT-AbrB_sf"/>
</dbReference>